<accession>A0A9N9H7Z8</accession>
<dbReference type="GO" id="GO:0005524">
    <property type="term" value="F:ATP binding"/>
    <property type="evidence" value="ECO:0007669"/>
    <property type="project" value="InterPro"/>
</dbReference>
<dbReference type="PROSITE" id="PS50011">
    <property type="entry name" value="PROTEIN_KINASE_DOM"/>
    <property type="match status" value="1"/>
</dbReference>
<dbReference type="Gene3D" id="1.10.510.10">
    <property type="entry name" value="Transferase(Phosphotransferase) domain 1"/>
    <property type="match status" value="1"/>
</dbReference>
<sequence>MLVMEYADGGDLRGYIRQHHLLWSDRIYILRDIARALDFLHSREFVHGDLHTGNVLKTSLEKKSFINILAKKKFREREVVLDLSLAYIPDMSTTPLYGVMPYIAPEVFSKGYFTKASDIYSFGLIMWELAVGQTPFSEYQHDKDLVSDICNGVRPDIDRSIPKFYVDLMSTCWDPNPENRPNSRLLRETVENWVLSSDKSLCNKLSPESKDVVKQLKGSDTLAKKQFKRLAETPILLSPPPAPSASVFTSKSLIPFVTASEESLPSIRKVSSVVSSTTKDTRPESGGEEETIMVK</sequence>
<dbReference type="InterPro" id="IPR000719">
    <property type="entry name" value="Prot_kinase_dom"/>
</dbReference>
<dbReference type="Pfam" id="PF07714">
    <property type="entry name" value="PK_Tyr_Ser-Thr"/>
    <property type="match status" value="1"/>
</dbReference>
<comment type="caution">
    <text evidence="3">The sequence shown here is derived from an EMBL/GenBank/DDBJ whole genome shotgun (WGS) entry which is preliminary data.</text>
</comment>
<dbReference type="InterPro" id="IPR051681">
    <property type="entry name" value="Ser/Thr_Kinases-Pseudokinases"/>
</dbReference>
<protein>
    <submittedName>
        <fullName evidence="3">1435_t:CDS:1</fullName>
    </submittedName>
</protein>
<dbReference type="InterPro" id="IPR011009">
    <property type="entry name" value="Kinase-like_dom_sf"/>
</dbReference>
<feature type="non-terminal residue" evidence="3">
    <location>
        <position position="1"/>
    </location>
</feature>
<organism evidence="3 4">
    <name type="scientific">Racocetra fulgida</name>
    <dbReference type="NCBI Taxonomy" id="60492"/>
    <lineage>
        <taxon>Eukaryota</taxon>
        <taxon>Fungi</taxon>
        <taxon>Fungi incertae sedis</taxon>
        <taxon>Mucoromycota</taxon>
        <taxon>Glomeromycotina</taxon>
        <taxon>Glomeromycetes</taxon>
        <taxon>Diversisporales</taxon>
        <taxon>Gigasporaceae</taxon>
        <taxon>Racocetra</taxon>
    </lineage>
</organism>
<gene>
    <name evidence="3" type="ORF">RFULGI_LOCUS9026</name>
</gene>
<dbReference type="Proteomes" id="UP000789396">
    <property type="component" value="Unassembled WGS sequence"/>
</dbReference>
<name>A0A9N9H7Z8_9GLOM</name>
<dbReference type="PANTHER" id="PTHR44329:SF214">
    <property type="entry name" value="PROTEIN KINASE DOMAIN-CONTAINING PROTEIN"/>
    <property type="match status" value="1"/>
</dbReference>
<evidence type="ECO:0000313" key="3">
    <source>
        <dbReference type="EMBL" id="CAG8665786.1"/>
    </source>
</evidence>
<proteinExistence type="predicted"/>
<dbReference type="AlphaFoldDB" id="A0A9N9H7Z8"/>
<dbReference type="EMBL" id="CAJVPZ010015408">
    <property type="protein sequence ID" value="CAG8665786.1"/>
    <property type="molecule type" value="Genomic_DNA"/>
</dbReference>
<dbReference type="OrthoDB" id="10261027at2759"/>
<dbReference type="PRINTS" id="PR00109">
    <property type="entry name" value="TYRKINASE"/>
</dbReference>
<feature type="compositionally biased region" description="Acidic residues" evidence="1">
    <location>
        <begin position="286"/>
        <end position="295"/>
    </location>
</feature>
<evidence type="ECO:0000259" key="2">
    <source>
        <dbReference type="PROSITE" id="PS50011"/>
    </source>
</evidence>
<feature type="domain" description="Protein kinase" evidence="2">
    <location>
        <begin position="1"/>
        <end position="194"/>
    </location>
</feature>
<keyword evidence="4" id="KW-1185">Reference proteome</keyword>
<feature type="region of interest" description="Disordered" evidence="1">
    <location>
        <begin position="270"/>
        <end position="295"/>
    </location>
</feature>
<evidence type="ECO:0000256" key="1">
    <source>
        <dbReference type="SAM" id="MobiDB-lite"/>
    </source>
</evidence>
<dbReference type="PANTHER" id="PTHR44329">
    <property type="entry name" value="SERINE/THREONINE-PROTEIN KINASE TNNI3K-RELATED"/>
    <property type="match status" value="1"/>
</dbReference>
<evidence type="ECO:0000313" key="4">
    <source>
        <dbReference type="Proteomes" id="UP000789396"/>
    </source>
</evidence>
<dbReference type="SUPFAM" id="SSF56112">
    <property type="entry name" value="Protein kinase-like (PK-like)"/>
    <property type="match status" value="1"/>
</dbReference>
<dbReference type="GO" id="GO:0004674">
    <property type="term" value="F:protein serine/threonine kinase activity"/>
    <property type="evidence" value="ECO:0007669"/>
    <property type="project" value="TreeGrafter"/>
</dbReference>
<reference evidence="3" key="1">
    <citation type="submission" date="2021-06" db="EMBL/GenBank/DDBJ databases">
        <authorList>
            <person name="Kallberg Y."/>
            <person name="Tangrot J."/>
            <person name="Rosling A."/>
        </authorList>
    </citation>
    <scope>NUCLEOTIDE SEQUENCE</scope>
    <source>
        <strain evidence="3">IN212</strain>
    </source>
</reference>
<dbReference type="InterPro" id="IPR001245">
    <property type="entry name" value="Ser-Thr/Tyr_kinase_cat_dom"/>
</dbReference>